<dbReference type="GO" id="GO:0000209">
    <property type="term" value="P:protein polyubiquitination"/>
    <property type="evidence" value="ECO:0007669"/>
    <property type="project" value="InterPro"/>
</dbReference>
<dbReference type="InterPro" id="IPR044611">
    <property type="entry name" value="E3A/B/C-like"/>
</dbReference>
<dbReference type="Proteomes" id="UP000674318">
    <property type="component" value="Unassembled WGS sequence"/>
</dbReference>
<feature type="compositionally biased region" description="Basic and acidic residues" evidence="6">
    <location>
        <begin position="218"/>
        <end position="235"/>
    </location>
</feature>
<dbReference type="GO" id="GO:0006511">
    <property type="term" value="P:ubiquitin-dependent protein catabolic process"/>
    <property type="evidence" value="ECO:0007669"/>
    <property type="project" value="TreeGrafter"/>
</dbReference>
<comment type="catalytic activity">
    <reaction evidence="1">
        <text>S-ubiquitinyl-[E2 ubiquitin-conjugating enzyme]-L-cysteine + [acceptor protein]-L-lysine = [E2 ubiquitin-conjugating enzyme]-L-cysteine + N(6)-ubiquitinyl-[acceptor protein]-L-lysine.</text>
        <dbReference type="EC" id="2.3.2.26"/>
    </reaction>
</comment>
<dbReference type="Pfam" id="PF00632">
    <property type="entry name" value="HECT"/>
    <property type="match status" value="1"/>
</dbReference>
<evidence type="ECO:0000259" key="7">
    <source>
        <dbReference type="PROSITE" id="PS50237"/>
    </source>
</evidence>
<dbReference type="EMBL" id="JAFJZO010000030">
    <property type="protein sequence ID" value="KAG5498603.1"/>
    <property type="molecule type" value="Genomic_DNA"/>
</dbReference>
<dbReference type="GeneID" id="94288990"/>
<keyword evidence="4 5" id="KW-0833">Ubl conjugation pathway</keyword>
<reference evidence="8 9" key="1">
    <citation type="submission" date="2021-02" db="EMBL/GenBank/DDBJ databases">
        <title>Porcisia hertigi Genome sequencing and assembly.</title>
        <authorList>
            <person name="Almutairi H."/>
            <person name="Gatherer D."/>
        </authorList>
    </citation>
    <scope>NUCLEOTIDE SEQUENCE [LARGE SCALE GENOMIC DNA]</scope>
    <source>
        <strain evidence="8 9">C119</strain>
    </source>
</reference>
<dbReference type="InterPro" id="IPR035983">
    <property type="entry name" value="Hect_E3_ubiquitin_ligase"/>
</dbReference>
<keyword evidence="9" id="KW-1185">Reference proteome</keyword>
<evidence type="ECO:0000313" key="8">
    <source>
        <dbReference type="EMBL" id="KAG5498603.1"/>
    </source>
</evidence>
<dbReference type="SMART" id="SM00119">
    <property type="entry name" value="HECTc"/>
    <property type="match status" value="1"/>
</dbReference>
<evidence type="ECO:0000256" key="5">
    <source>
        <dbReference type="PROSITE-ProRule" id="PRU00104"/>
    </source>
</evidence>
<evidence type="ECO:0000256" key="4">
    <source>
        <dbReference type="ARBA" id="ARBA00022786"/>
    </source>
</evidence>
<dbReference type="CDD" id="cd00078">
    <property type="entry name" value="HECTc"/>
    <property type="match status" value="1"/>
</dbReference>
<keyword evidence="3" id="KW-0808">Transferase</keyword>
<dbReference type="PROSITE" id="PS50237">
    <property type="entry name" value="HECT"/>
    <property type="match status" value="1"/>
</dbReference>
<proteinExistence type="predicted"/>
<dbReference type="Gene3D" id="3.30.2410.10">
    <property type="entry name" value="Hect, E3 ligase catalytic domain"/>
    <property type="match status" value="1"/>
</dbReference>
<dbReference type="Gene3D" id="3.30.2160.10">
    <property type="entry name" value="Hect, E3 ligase catalytic domain"/>
    <property type="match status" value="1"/>
</dbReference>
<protein>
    <recommendedName>
        <fullName evidence="2">HECT-type E3 ubiquitin transferase</fullName>
        <ecNumber evidence="2">2.3.2.26</ecNumber>
    </recommendedName>
</protein>
<evidence type="ECO:0000256" key="6">
    <source>
        <dbReference type="SAM" id="MobiDB-lite"/>
    </source>
</evidence>
<dbReference type="SUPFAM" id="SSF56204">
    <property type="entry name" value="Hect, E3 ligase catalytic domain"/>
    <property type="match status" value="1"/>
</dbReference>
<dbReference type="EC" id="2.3.2.26" evidence="2"/>
<dbReference type="OrthoDB" id="8068875at2759"/>
<evidence type="ECO:0000256" key="2">
    <source>
        <dbReference type="ARBA" id="ARBA00012485"/>
    </source>
</evidence>
<sequence>MRHFVFDGSSRMRNMTLARDHYKNRNRIIEDAERVRLRREQEARRKLAAQRLQRVIRQWRACQTTVRLALSDLDSLSSDMSQIVLPPSCAGASSAVLTPGAPSQSKQLTARLRTACWCLSYVRSHKGQIPLHRNMSSEAATTVGGCPEVCAVEGDAPESKAAGGGGGATASSRVTLPSTYTSPVASLRELREYQRGVLWRYSECVYVALSQSTNHSAQSDERAGDDSTAVHDSGHTEAVAPNRPINSLSLLESSLLASLPVEDLALLLCVLLQQFSSAAPSRHEGCSSTLSSASSVEQVGRLIVDALLAHNTAFACTLNEEPSPHGGYGDLKMAVAAFDRWPVVHALTSALTFLGEEMMSQPTSVRSHCVQLLQPLAAAFPSLPPLEVGGCYPLPPPPTCAFARACWTCMCAPFASEDYQRLTSNSLAVVLCAADTTAEGAGRGACDVADSFLMMLLAECHRRIAEDIEITPGDDVSGLRGGRLRARVLGRLIRLLPCVHQLVETMSSPAAVSPPLVAPRTDLVKWYLLSLSCLSERLCRENFFIEGLLADHYAYNTGRQKNWCSVGTEDGDGDLSASPRGQYRLLTSYLFSEEGGLRLLQLLIAQDERHEKLRLQASQKLTVEAPDDIAAALANKCSGNEEETSTGASSTGCATHFSPAAAAAPQWPSSASMQQSPLEILCNVFAWPIFAFSKTIYHDYQRETLALYTKMVRTPQLLRRLWGLYWKSCEGLRAVLPPGEALQRLCQPQVFSAQGIGEKHLAGDDEWGPGRHVASTAASMSLPRLPRWEMHPQYPLAFYDPHASLSTLFFTLLAYYVNVCNFTDELRRGGEGAVLSTEESWALVLALKEIVHRSHMYGVVPGTNSEAVAHAACLLLSRLHRVDEADPFVPAAVTNLWLSIGSVASEAAVTSLFHTWDSLSAAVVDEDNNEEDWTRGFDDASASTSTRGVRASIGAPTETAAAPAFIAPARLPGDVLAFHESMQWKQPTRYTKLLVHAPFMVPFAARAMLLSALLAETDSRWTLPSEQRTVVHRGRTFIDAFDLFHDNPLSSDMLGVRFVAEDGTLEAGYGRGVYREFIVSLCKEGFATECGLFRQTPDGHVYPNSFSALATNDAQHLLKIRFLGAMVGRALRDGVLQDFPFALHFRNAILGRRNTLSNLKSFDPELYHQLMSLTRLSEEELLAVGLTFVYTLSALGTTKEVELVSGGAKMEVTPRNCLFYVNLVADLKLNREAADQTNAFCSGLHSVIDENRLRLFDSNEVGQLFGGDETGQIDLEDWKENTVYNQPEDKDTPPVRLFWDVVESLSREQQRQLLKFVTSMTRPPLLGFRFLAPPFKVQLLTLNASGPDHLPSAATCFSTLKLPPYKDFATARAKIIAAIEESVTFEFS</sequence>
<feature type="region of interest" description="Disordered" evidence="6">
    <location>
        <begin position="215"/>
        <end position="241"/>
    </location>
</feature>
<dbReference type="PANTHER" id="PTHR45700:SF2">
    <property type="entry name" value="UBIQUITIN-PROTEIN LIGASE E3C"/>
    <property type="match status" value="1"/>
</dbReference>
<evidence type="ECO:0000256" key="3">
    <source>
        <dbReference type="ARBA" id="ARBA00022679"/>
    </source>
</evidence>
<feature type="domain" description="HECT" evidence="7">
    <location>
        <begin position="1045"/>
        <end position="1388"/>
    </location>
</feature>
<name>A0A836IDY8_9TRYP</name>
<feature type="active site" description="Glycyl thioester intermediate" evidence="5">
    <location>
        <position position="1356"/>
    </location>
</feature>
<dbReference type="Gene3D" id="3.90.1750.10">
    <property type="entry name" value="Hect, E3 ligase catalytic domains"/>
    <property type="match status" value="1"/>
</dbReference>
<evidence type="ECO:0000313" key="9">
    <source>
        <dbReference type="Proteomes" id="UP000674318"/>
    </source>
</evidence>
<dbReference type="PANTHER" id="PTHR45700">
    <property type="entry name" value="UBIQUITIN-PROTEIN LIGASE E3C"/>
    <property type="match status" value="1"/>
</dbReference>
<dbReference type="KEGG" id="phet:94288990"/>
<dbReference type="InterPro" id="IPR000569">
    <property type="entry name" value="HECT_dom"/>
</dbReference>
<accession>A0A836IDY8</accession>
<gene>
    <name evidence="8" type="ORF">JKF63_02889</name>
</gene>
<organism evidence="8 9">
    <name type="scientific">Porcisia hertigi</name>
    <dbReference type="NCBI Taxonomy" id="2761500"/>
    <lineage>
        <taxon>Eukaryota</taxon>
        <taxon>Discoba</taxon>
        <taxon>Euglenozoa</taxon>
        <taxon>Kinetoplastea</taxon>
        <taxon>Metakinetoplastina</taxon>
        <taxon>Trypanosomatida</taxon>
        <taxon>Trypanosomatidae</taxon>
        <taxon>Leishmaniinae</taxon>
        <taxon>Porcisia</taxon>
    </lineage>
</organism>
<comment type="caution">
    <text evidence="8">The sequence shown here is derived from an EMBL/GenBank/DDBJ whole genome shotgun (WGS) entry which is preliminary data.</text>
</comment>
<dbReference type="GO" id="GO:0061630">
    <property type="term" value="F:ubiquitin protein ligase activity"/>
    <property type="evidence" value="ECO:0007669"/>
    <property type="project" value="UniProtKB-EC"/>
</dbReference>
<dbReference type="RefSeq" id="XP_067755357.1">
    <property type="nucleotide sequence ID" value="XM_067898913.1"/>
</dbReference>
<evidence type="ECO:0000256" key="1">
    <source>
        <dbReference type="ARBA" id="ARBA00000885"/>
    </source>
</evidence>